<proteinExistence type="predicted"/>
<feature type="domain" description="SnoaL-like" evidence="3">
    <location>
        <begin position="35"/>
        <end position="150"/>
    </location>
</feature>
<feature type="chain" id="PRO_5047020152" evidence="2">
    <location>
        <begin position="25"/>
        <end position="334"/>
    </location>
</feature>
<feature type="region of interest" description="Disordered" evidence="1">
    <location>
        <begin position="308"/>
        <end position="334"/>
    </location>
</feature>
<keyword evidence="5" id="KW-1185">Reference proteome</keyword>
<feature type="signal peptide" evidence="2">
    <location>
        <begin position="1"/>
        <end position="24"/>
    </location>
</feature>
<evidence type="ECO:0000313" key="4">
    <source>
        <dbReference type="EMBL" id="MDG3005317.1"/>
    </source>
</evidence>
<dbReference type="Gene3D" id="3.10.450.50">
    <property type="match status" value="1"/>
</dbReference>
<reference evidence="4 5" key="1">
    <citation type="submission" date="2023-03" db="EMBL/GenBank/DDBJ databases">
        <title>Paludisphaera mucosa sp. nov. a novel planctomycete from northern fen.</title>
        <authorList>
            <person name="Ivanova A."/>
        </authorList>
    </citation>
    <scope>NUCLEOTIDE SEQUENCE [LARGE SCALE GENOMIC DNA]</scope>
    <source>
        <strain evidence="4 5">Pla2</strain>
    </source>
</reference>
<accession>A0ABT6FCJ8</accession>
<organism evidence="4 5">
    <name type="scientific">Paludisphaera mucosa</name>
    <dbReference type="NCBI Taxonomy" id="3030827"/>
    <lineage>
        <taxon>Bacteria</taxon>
        <taxon>Pseudomonadati</taxon>
        <taxon>Planctomycetota</taxon>
        <taxon>Planctomycetia</taxon>
        <taxon>Isosphaerales</taxon>
        <taxon>Isosphaeraceae</taxon>
        <taxon>Paludisphaera</taxon>
    </lineage>
</organism>
<dbReference type="SUPFAM" id="SSF54427">
    <property type="entry name" value="NTF2-like"/>
    <property type="match status" value="1"/>
</dbReference>
<gene>
    <name evidence="4" type="ORF">PZE19_16120</name>
</gene>
<dbReference type="RefSeq" id="WP_277861662.1">
    <property type="nucleotide sequence ID" value="NZ_JARRAG010000002.1"/>
</dbReference>
<name>A0ABT6FCJ8_9BACT</name>
<dbReference type="Proteomes" id="UP001216907">
    <property type="component" value="Unassembled WGS sequence"/>
</dbReference>
<sequence>MSKSRASLLLLLGTIPFAAGRSLAEEPPAAATGGADRAAIEAVVADFVRAFDAGDAKAVAALFTEAARIETEGSPPVQGRAAIEKLFADRFAAGPGQTIVLKMDSLRMLGADAAIEEGSAAITTPSDLGESAEVTRYKYAAAYVRKDGRWLQDCIHDYPSNDPDADKAPRERLEELAWLIGEWIDEDDDAEVRTTGAWSEDGAFLIRKYRVKIEGEVVMSGVQRIGWDPRQKQFRSWTFDSEGGFSEGLWSREGQAADRWVVKATGVLKDGRAVSATNVLARLGRDVLSWTSVDRTLGGAALPDAEAITLVRKPPAPRSVTTSPKPSEPAGTQP</sequence>
<dbReference type="InterPro" id="IPR032710">
    <property type="entry name" value="NTF2-like_dom_sf"/>
</dbReference>
<dbReference type="NCBIfam" id="TIGR02246">
    <property type="entry name" value="SgcJ/EcaC family oxidoreductase"/>
    <property type="match status" value="1"/>
</dbReference>
<keyword evidence="2" id="KW-0732">Signal</keyword>
<feature type="compositionally biased region" description="Polar residues" evidence="1">
    <location>
        <begin position="319"/>
        <end position="334"/>
    </location>
</feature>
<evidence type="ECO:0000256" key="1">
    <source>
        <dbReference type="SAM" id="MobiDB-lite"/>
    </source>
</evidence>
<protein>
    <submittedName>
        <fullName evidence="4">SgcJ/EcaC family oxidoreductase</fullName>
    </submittedName>
</protein>
<dbReference type="InterPro" id="IPR037401">
    <property type="entry name" value="SnoaL-like"/>
</dbReference>
<dbReference type="InterPro" id="IPR011944">
    <property type="entry name" value="Steroid_delta5-4_isomerase"/>
</dbReference>
<evidence type="ECO:0000259" key="3">
    <source>
        <dbReference type="Pfam" id="PF13577"/>
    </source>
</evidence>
<evidence type="ECO:0000313" key="5">
    <source>
        <dbReference type="Proteomes" id="UP001216907"/>
    </source>
</evidence>
<dbReference type="EMBL" id="JARRAG010000002">
    <property type="protein sequence ID" value="MDG3005317.1"/>
    <property type="molecule type" value="Genomic_DNA"/>
</dbReference>
<comment type="caution">
    <text evidence="4">The sequence shown here is derived from an EMBL/GenBank/DDBJ whole genome shotgun (WGS) entry which is preliminary data.</text>
</comment>
<evidence type="ECO:0000256" key="2">
    <source>
        <dbReference type="SAM" id="SignalP"/>
    </source>
</evidence>
<dbReference type="Pfam" id="PF13577">
    <property type="entry name" value="SnoaL_4"/>
    <property type="match status" value="1"/>
</dbReference>